<dbReference type="GO" id="GO:0004590">
    <property type="term" value="F:orotidine-5'-phosphate decarboxylase activity"/>
    <property type="evidence" value="ECO:0007669"/>
    <property type="project" value="UniProtKB-UniRule"/>
</dbReference>
<dbReference type="KEGG" id="spse:SULPSESMR1_00218"/>
<dbReference type="InterPro" id="IPR011995">
    <property type="entry name" value="OMPdecase_type-2"/>
</dbReference>
<keyword evidence="4 7" id="KW-0665">Pyrimidine biosynthesis</keyword>
<keyword evidence="3 7" id="KW-0210">Decarboxylase</keyword>
<evidence type="ECO:0000256" key="3">
    <source>
        <dbReference type="ARBA" id="ARBA00022793"/>
    </source>
</evidence>
<dbReference type="EC" id="4.1.1.23" evidence="7"/>
<feature type="domain" description="Orotidine 5'-phosphate decarboxylase" evidence="8">
    <location>
        <begin position="17"/>
        <end position="252"/>
    </location>
</feature>
<dbReference type="CDD" id="cd04725">
    <property type="entry name" value="OMP_decarboxylase_like"/>
    <property type="match status" value="1"/>
</dbReference>
<dbReference type="PANTHER" id="PTHR43375">
    <property type="entry name" value="OROTIDINE 5'-PHOSPHATE DECARBOXYLASE"/>
    <property type="match status" value="1"/>
</dbReference>
<feature type="active site" description="Proton donor" evidence="7">
    <location>
        <position position="94"/>
    </location>
</feature>
<dbReference type="OrthoDB" id="9808470at2"/>
<organism evidence="9 10">
    <name type="scientific">Pseudosulfitobacter pseudonitzschiae</name>
    <dbReference type="NCBI Taxonomy" id="1402135"/>
    <lineage>
        <taxon>Bacteria</taxon>
        <taxon>Pseudomonadati</taxon>
        <taxon>Pseudomonadota</taxon>
        <taxon>Alphaproteobacteria</taxon>
        <taxon>Rhodobacterales</taxon>
        <taxon>Roseobacteraceae</taxon>
        <taxon>Pseudosulfitobacter</taxon>
    </lineage>
</organism>
<dbReference type="Proteomes" id="UP000199754">
    <property type="component" value="Chromosome"/>
</dbReference>
<comment type="pathway">
    <text evidence="1 7">Pyrimidine metabolism; UMP biosynthesis via de novo pathway; UMP from orotate: step 2/2.</text>
</comment>
<comment type="catalytic activity">
    <reaction evidence="6 7">
        <text>orotidine 5'-phosphate + H(+) = UMP + CO2</text>
        <dbReference type="Rhea" id="RHEA:11596"/>
        <dbReference type="ChEBI" id="CHEBI:15378"/>
        <dbReference type="ChEBI" id="CHEBI:16526"/>
        <dbReference type="ChEBI" id="CHEBI:57538"/>
        <dbReference type="ChEBI" id="CHEBI:57865"/>
        <dbReference type="EC" id="4.1.1.23"/>
    </reaction>
</comment>
<dbReference type="UniPathway" id="UPA00070">
    <property type="reaction ID" value="UER00120"/>
</dbReference>
<proteinExistence type="inferred from homology"/>
<gene>
    <name evidence="7 9" type="primary">pyrF</name>
    <name evidence="9" type="ORF">SULPSESMR1_00218</name>
</gene>
<evidence type="ECO:0000259" key="8">
    <source>
        <dbReference type="SMART" id="SM00934"/>
    </source>
</evidence>
<dbReference type="GO" id="GO:0006207">
    <property type="term" value="P:'de novo' pyrimidine nucleobase biosynthetic process"/>
    <property type="evidence" value="ECO:0007669"/>
    <property type="project" value="InterPro"/>
</dbReference>
<dbReference type="PANTHER" id="PTHR43375:SF1">
    <property type="entry name" value="OROTIDINE 5'-PHOSPHATE DECARBOXYLASE"/>
    <property type="match status" value="1"/>
</dbReference>
<name>A0A221JWE0_9RHOB</name>
<evidence type="ECO:0000313" key="9">
    <source>
        <dbReference type="EMBL" id="ASM71055.1"/>
    </source>
</evidence>
<accession>A0A221JWE0</accession>
<dbReference type="Gene3D" id="3.20.20.70">
    <property type="entry name" value="Aldolase class I"/>
    <property type="match status" value="1"/>
</dbReference>
<protein>
    <recommendedName>
        <fullName evidence="7">Orotidine 5'-phosphate decarboxylase</fullName>
        <ecNumber evidence="7">4.1.1.23</ecNumber>
    </recommendedName>
    <alternativeName>
        <fullName evidence="7">OMP decarboxylase</fullName>
        <shortName evidence="7">OMPDCase</shortName>
        <shortName evidence="7">OMPdecase</shortName>
    </alternativeName>
</protein>
<dbReference type="Pfam" id="PF00215">
    <property type="entry name" value="OMPdecase"/>
    <property type="match status" value="1"/>
</dbReference>
<dbReference type="HAMAP" id="MF_01215">
    <property type="entry name" value="OMPdecase_type2"/>
    <property type="match status" value="1"/>
</dbReference>
<evidence type="ECO:0000256" key="4">
    <source>
        <dbReference type="ARBA" id="ARBA00022975"/>
    </source>
</evidence>
<reference evidence="9 10" key="1">
    <citation type="submission" date="2017-07" db="EMBL/GenBank/DDBJ databases">
        <title>Genome Sequence of Sulfitobacter pseudonitzschiae Strain SMR1 Isolated from a culture of the Diatom Skeletonema marinoi.</title>
        <authorList>
            <person name="Topel M."/>
            <person name="Pinder M.I.M."/>
            <person name="Johansson O.N."/>
            <person name="Kourtchenko O."/>
            <person name="Godhe A."/>
            <person name="Clarke A.K."/>
        </authorList>
    </citation>
    <scope>NUCLEOTIDE SEQUENCE [LARGE SCALE GENOMIC DNA]</scope>
    <source>
        <strain evidence="9 10">SMR1</strain>
    </source>
</reference>
<keyword evidence="5 7" id="KW-0456">Lyase</keyword>
<evidence type="ECO:0000256" key="1">
    <source>
        <dbReference type="ARBA" id="ARBA00004861"/>
    </source>
</evidence>
<dbReference type="RefSeq" id="WP_089419163.1">
    <property type="nucleotide sequence ID" value="NZ_CP022415.1"/>
</dbReference>
<dbReference type="EMBL" id="CP022415">
    <property type="protein sequence ID" value="ASM71055.1"/>
    <property type="molecule type" value="Genomic_DNA"/>
</dbReference>
<dbReference type="InterPro" id="IPR001754">
    <property type="entry name" value="OMPdeCOase_dom"/>
</dbReference>
<evidence type="ECO:0000256" key="7">
    <source>
        <dbReference type="HAMAP-Rule" id="MF_01215"/>
    </source>
</evidence>
<dbReference type="InterPro" id="IPR013785">
    <property type="entry name" value="Aldolase_TIM"/>
</dbReference>
<evidence type="ECO:0000256" key="5">
    <source>
        <dbReference type="ARBA" id="ARBA00023239"/>
    </source>
</evidence>
<evidence type="ECO:0000313" key="10">
    <source>
        <dbReference type="Proteomes" id="UP000199754"/>
    </source>
</evidence>
<comment type="similarity">
    <text evidence="2 7">Belongs to the OMP decarboxylase family. Type 2 subfamily.</text>
</comment>
<evidence type="ECO:0000256" key="2">
    <source>
        <dbReference type="ARBA" id="ARBA00008847"/>
    </source>
</evidence>
<dbReference type="SUPFAM" id="SSF51366">
    <property type="entry name" value="Ribulose-phoshate binding barrel"/>
    <property type="match status" value="1"/>
</dbReference>
<sequence>MTFFEKVAIAEEKNNSHLCIGLDPRHSQMPQHIQQDENALFDFCTAIVDATKDLASSYKPQIAYFAAEDACDVLKSLITYIHETTEIPVILDAKRGDIESTTERYAVEAFEVYKADAVTANPYLGIDGIAPFTSYSDKGVFVLCKTSNSSAPQLQDCLLQNGHRLYEHVAELASTKWNKSGNVGLVVGATVPEEASAVREIVGQMPLLIPGIGAQGGSLSRIIAAAAGGGILINSARAINYAGSEPDFADRARGAAMTLKNEINETARQKNKDVFVSYR</sequence>
<dbReference type="GO" id="GO:0044205">
    <property type="term" value="P:'de novo' UMP biosynthetic process"/>
    <property type="evidence" value="ECO:0007669"/>
    <property type="project" value="UniProtKB-UniRule"/>
</dbReference>
<dbReference type="AlphaFoldDB" id="A0A221JWE0"/>
<evidence type="ECO:0000256" key="6">
    <source>
        <dbReference type="ARBA" id="ARBA00049157"/>
    </source>
</evidence>
<keyword evidence="10" id="KW-1185">Reference proteome</keyword>
<dbReference type="NCBIfam" id="TIGR02127">
    <property type="entry name" value="pyrF_sub2"/>
    <property type="match status" value="1"/>
</dbReference>
<dbReference type="InterPro" id="IPR011060">
    <property type="entry name" value="RibuloseP-bd_barrel"/>
</dbReference>
<dbReference type="SMART" id="SM00934">
    <property type="entry name" value="OMPdecase"/>
    <property type="match status" value="1"/>
</dbReference>